<evidence type="ECO:0000313" key="2">
    <source>
        <dbReference type="EMBL" id="CAK0878539.1"/>
    </source>
</evidence>
<feature type="region of interest" description="Disordered" evidence="1">
    <location>
        <begin position="1"/>
        <end position="40"/>
    </location>
</feature>
<dbReference type="EMBL" id="CAUYUJ010017859">
    <property type="protein sequence ID" value="CAK0878539.1"/>
    <property type="molecule type" value="Genomic_DNA"/>
</dbReference>
<organism evidence="2 3">
    <name type="scientific">Prorocentrum cordatum</name>
    <dbReference type="NCBI Taxonomy" id="2364126"/>
    <lineage>
        <taxon>Eukaryota</taxon>
        <taxon>Sar</taxon>
        <taxon>Alveolata</taxon>
        <taxon>Dinophyceae</taxon>
        <taxon>Prorocentrales</taxon>
        <taxon>Prorocentraceae</taxon>
        <taxon>Prorocentrum</taxon>
    </lineage>
</organism>
<reference evidence="2" key="1">
    <citation type="submission" date="2023-10" db="EMBL/GenBank/DDBJ databases">
        <authorList>
            <person name="Chen Y."/>
            <person name="Shah S."/>
            <person name="Dougan E. K."/>
            <person name="Thang M."/>
            <person name="Chan C."/>
        </authorList>
    </citation>
    <scope>NUCLEOTIDE SEQUENCE [LARGE SCALE GENOMIC DNA]</scope>
</reference>
<proteinExistence type="predicted"/>
<evidence type="ECO:0000256" key="1">
    <source>
        <dbReference type="SAM" id="MobiDB-lite"/>
    </source>
</evidence>
<comment type="caution">
    <text evidence="2">The sequence shown here is derived from an EMBL/GenBank/DDBJ whole genome shotgun (WGS) entry which is preliminary data.</text>
</comment>
<keyword evidence="3" id="KW-1185">Reference proteome</keyword>
<protein>
    <submittedName>
        <fullName evidence="2">Uncharacterized protein</fullName>
    </submittedName>
</protein>
<name>A0ABN9VY08_9DINO</name>
<feature type="compositionally biased region" description="Basic residues" evidence="1">
    <location>
        <begin position="94"/>
        <end position="105"/>
    </location>
</feature>
<gene>
    <name evidence="2" type="ORF">PCOR1329_LOCUS62268</name>
</gene>
<evidence type="ECO:0000313" key="3">
    <source>
        <dbReference type="Proteomes" id="UP001189429"/>
    </source>
</evidence>
<dbReference type="Proteomes" id="UP001189429">
    <property type="component" value="Unassembled WGS sequence"/>
</dbReference>
<sequence>MPVASSCPDVRRRQGDDDTTTARNAEGGAKPLFGSKRAPGCTEGALEEQYHGRARGTTSPFRCQAAAHFSDLTEQKTLQQKQEDFTVESGRLYSRSRKTRSRNFG</sequence>
<feature type="region of interest" description="Disordered" evidence="1">
    <location>
        <begin position="74"/>
        <end position="105"/>
    </location>
</feature>
<accession>A0ABN9VY08</accession>